<accession>A0A097PBI4</accession>
<dbReference type="Pfam" id="PF10693">
    <property type="entry name" value="DUF2499"/>
    <property type="match status" value="1"/>
</dbReference>
<gene>
    <name evidence="2" type="primary">orf102</name>
</gene>
<feature type="transmembrane region" description="Helical" evidence="1">
    <location>
        <begin position="6"/>
        <end position="28"/>
    </location>
</feature>
<sequence length="102" mass="12294">MNVLSYSTWFVHLSSVLEWLNIIYFFLLYTKLKKRISLKIFILSFFISFCSALCACTLHFFNNQNVYYFLINLQSFLTLLSNLILYFSILIYKQQVLKNKNY</sequence>
<geneLocation type="plastid" evidence="2"/>
<dbReference type="PANTHER" id="PTHR33833">
    <property type="entry name" value="NUCLEOLAR-LIKE PROTEIN-RELATED"/>
    <property type="match status" value="1"/>
</dbReference>
<keyword evidence="2" id="KW-0934">Plastid</keyword>
<dbReference type="PANTHER" id="PTHR33833:SF3">
    <property type="entry name" value="YCF49-LIKE PROTEIN"/>
    <property type="match status" value="1"/>
</dbReference>
<dbReference type="AlphaFoldDB" id="A0A097PBI4"/>
<keyword evidence="1" id="KW-0812">Transmembrane</keyword>
<reference evidence="2" key="2">
    <citation type="submission" date="2014-07" db="EMBL/GenBank/DDBJ databases">
        <authorList>
            <person name="David S.R."/>
            <person name="Jackson C.J."/>
            <person name="Adrian R.-P."/>
        </authorList>
    </citation>
    <scope>NUCLEOTIDE SEQUENCE</scope>
    <source>
        <strain evidence="2">NIES-763</strain>
    </source>
</reference>
<protein>
    <submittedName>
        <fullName evidence="2">Uncharacterized protein</fullName>
    </submittedName>
</protein>
<dbReference type="InterPro" id="IPR019634">
    <property type="entry name" value="Uncharacterised_Ycf49"/>
</dbReference>
<keyword evidence="1" id="KW-0472">Membrane</keyword>
<reference evidence="2" key="1">
    <citation type="journal article" date="2014" name="Mol. Phylogenet. Evol.">
        <title>Nucleotide substitution analyses of the glaucophyte Cyanophora suggest an ancestrally lower mutation rate in plastid vs mitochondrial DNA for the Archaeplastida.</title>
        <authorList>
            <person name="Smith D.R."/>
            <person name="Jackson C.J."/>
            <person name="Reyes-Prieto A."/>
        </authorList>
    </citation>
    <scope>NUCLEOTIDE SEQUENCE</scope>
    <source>
        <strain evidence="2">NIES-763</strain>
    </source>
</reference>
<organism evidence="2">
    <name type="scientific">Cyanophora paradoxa</name>
    <dbReference type="NCBI Taxonomy" id="2762"/>
    <lineage>
        <taxon>Eukaryota</taxon>
        <taxon>Glaucocystophyceae</taxon>
        <taxon>Cyanophorales</taxon>
        <taxon>Cyanophoraceae</taxon>
        <taxon>Cyanophora</taxon>
    </lineage>
</organism>
<proteinExistence type="predicted"/>
<name>A0A097PBI4_CYAPA</name>
<evidence type="ECO:0000313" key="2">
    <source>
        <dbReference type="EMBL" id="AIU44606.1"/>
    </source>
</evidence>
<feature type="transmembrane region" description="Helical" evidence="1">
    <location>
        <begin position="67"/>
        <end position="92"/>
    </location>
</feature>
<evidence type="ECO:0000256" key="1">
    <source>
        <dbReference type="SAM" id="Phobius"/>
    </source>
</evidence>
<keyword evidence="1" id="KW-1133">Transmembrane helix</keyword>
<feature type="transmembrane region" description="Helical" evidence="1">
    <location>
        <begin position="40"/>
        <end position="61"/>
    </location>
</feature>
<dbReference type="EMBL" id="KM198929">
    <property type="protein sequence ID" value="AIU44606.1"/>
    <property type="molecule type" value="Genomic_DNA"/>
</dbReference>